<keyword evidence="7" id="KW-0812">Transmembrane</keyword>
<evidence type="ECO:0000256" key="6">
    <source>
        <dbReference type="SAM" id="MobiDB-lite"/>
    </source>
</evidence>
<dbReference type="GO" id="GO:0008053">
    <property type="term" value="P:mitochondrial fusion"/>
    <property type="evidence" value="ECO:0007669"/>
    <property type="project" value="TreeGrafter"/>
</dbReference>
<evidence type="ECO:0000256" key="7">
    <source>
        <dbReference type="SAM" id="Phobius"/>
    </source>
</evidence>
<evidence type="ECO:0000256" key="3">
    <source>
        <dbReference type="ARBA" id="ARBA00022801"/>
    </source>
</evidence>
<sequence length="517" mass="57015">MFGEGQMNERLRQLERHLKQENPVLLEVVGSFRELDRISRSLGFLGKNESLAARVPWWPLIAVLGTYSSGKSTFINSYLDYPLQSTGNQAVDDKFTVMCFSGEGMVRTLPGLSLDADPRFPFYQIGESIDEVATGEGGRIDAYLQLKTCPSEKLRGKILIDSPGFDADAQRTSTLRITDHIIHLSDLVLVFFDARHPEAGSMHDTLEHLVGSTISRHDSSKFLYVLNQIDTTAREDNPEQVFAAWQRALAQHGLTAGRCYSIYDTGAAVPIDDPQKRSRFEGKRDADLAAIYQRIDEVGVERAYRIVGMLEHTARMLEDDLVPRVQGFMQRWRQRVLWLDGLMLALLAAVVLGLGVGTDLLAGVSLSAMQSDPVTTGIVAAVVLVLLGYGHFRIRNWAAGQVIRKTLAEIPETSRHAGYARAFRRNTQWWRTIFAKNPLGWSGRTARKLERLVGVADIYVQKLNDRYANPSGKGAAVETTAPEPGDTSAFAPAQTAGTGESVAAGDAPEPAREKEAG</sequence>
<dbReference type="PANTHER" id="PTHR10465">
    <property type="entry name" value="TRANSMEMBRANE GTPASE FZO1"/>
    <property type="match status" value="1"/>
</dbReference>
<keyword evidence="3" id="KW-0378">Hydrolase</keyword>
<keyword evidence="5 7" id="KW-0472">Membrane</keyword>
<evidence type="ECO:0000313" key="9">
    <source>
        <dbReference type="EMBL" id="RCX33559.1"/>
    </source>
</evidence>
<dbReference type="Pfam" id="PF00350">
    <property type="entry name" value="Dynamin_N"/>
    <property type="match status" value="1"/>
</dbReference>
<protein>
    <submittedName>
        <fullName evidence="9">Dynamin family protein</fullName>
    </submittedName>
</protein>
<feature type="region of interest" description="Disordered" evidence="6">
    <location>
        <begin position="469"/>
        <end position="517"/>
    </location>
</feature>
<evidence type="ECO:0000256" key="2">
    <source>
        <dbReference type="ARBA" id="ARBA00022741"/>
    </source>
</evidence>
<dbReference type="SUPFAM" id="SSF52540">
    <property type="entry name" value="P-loop containing nucleoside triphosphate hydrolases"/>
    <property type="match status" value="1"/>
</dbReference>
<dbReference type="GO" id="GO:0003924">
    <property type="term" value="F:GTPase activity"/>
    <property type="evidence" value="ECO:0007669"/>
    <property type="project" value="InterPro"/>
</dbReference>
<dbReference type="GO" id="GO:0016020">
    <property type="term" value="C:membrane"/>
    <property type="evidence" value="ECO:0007669"/>
    <property type="project" value="UniProtKB-SubCell"/>
</dbReference>
<dbReference type="InterPro" id="IPR045063">
    <property type="entry name" value="Dynamin_N"/>
</dbReference>
<proteinExistence type="predicted"/>
<evidence type="ECO:0000313" key="10">
    <source>
        <dbReference type="Proteomes" id="UP000252707"/>
    </source>
</evidence>
<keyword evidence="4" id="KW-0342">GTP-binding</keyword>
<keyword evidence="7" id="KW-1133">Transmembrane helix</keyword>
<dbReference type="OrthoDB" id="8541181at2"/>
<dbReference type="InterPro" id="IPR027094">
    <property type="entry name" value="Mitofusin_fam"/>
</dbReference>
<gene>
    <name evidence="9" type="ORF">DFQ59_101864</name>
</gene>
<name>A0A369CI05_9GAMM</name>
<dbReference type="Gene3D" id="3.40.50.300">
    <property type="entry name" value="P-loop containing nucleotide triphosphate hydrolases"/>
    <property type="match status" value="1"/>
</dbReference>
<evidence type="ECO:0000256" key="1">
    <source>
        <dbReference type="ARBA" id="ARBA00004370"/>
    </source>
</evidence>
<dbReference type="GO" id="GO:0005525">
    <property type="term" value="F:GTP binding"/>
    <property type="evidence" value="ECO:0007669"/>
    <property type="project" value="UniProtKB-KW"/>
</dbReference>
<feature type="domain" description="Dynamin N-terminal" evidence="8">
    <location>
        <begin position="61"/>
        <end position="226"/>
    </location>
</feature>
<dbReference type="AlphaFoldDB" id="A0A369CI05"/>
<comment type="caution">
    <text evidence="9">The sequence shown here is derived from an EMBL/GenBank/DDBJ whole genome shotgun (WGS) entry which is preliminary data.</text>
</comment>
<keyword evidence="10" id="KW-1185">Reference proteome</keyword>
<evidence type="ECO:0000259" key="8">
    <source>
        <dbReference type="Pfam" id="PF00350"/>
    </source>
</evidence>
<reference evidence="9 10" key="1">
    <citation type="submission" date="2018-07" db="EMBL/GenBank/DDBJ databases">
        <title>Genomic Encyclopedia of Type Strains, Phase IV (KMG-IV): sequencing the most valuable type-strain genomes for metagenomic binning, comparative biology and taxonomic classification.</title>
        <authorList>
            <person name="Goeker M."/>
        </authorList>
    </citation>
    <scope>NUCLEOTIDE SEQUENCE [LARGE SCALE GENOMIC DNA]</scope>
    <source>
        <strain evidence="9 10">DSM 26407</strain>
    </source>
</reference>
<dbReference type="EMBL" id="QPJY01000001">
    <property type="protein sequence ID" value="RCX33559.1"/>
    <property type="molecule type" value="Genomic_DNA"/>
</dbReference>
<evidence type="ECO:0000256" key="5">
    <source>
        <dbReference type="ARBA" id="ARBA00023136"/>
    </source>
</evidence>
<evidence type="ECO:0000256" key="4">
    <source>
        <dbReference type="ARBA" id="ARBA00023134"/>
    </source>
</evidence>
<dbReference type="PANTHER" id="PTHR10465:SF0">
    <property type="entry name" value="SARCALUMENIN"/>
    <property type="match status" value="1"/>
</dbReference>
<keyword evidence="2" id="KW-0547">Nucleotide-binding</keyword>
<dbReference type="Proteomes" id="UP000252707">
    <property type="component" value="Unassembled WGS sequence"/>
</dbReference>
<accession>A0A369CI05</accession>
<dbReference type="InterPro" id="IPR027417">
    <property type="entry name" value="P-loop_NTPase"/>
</dbReference>
<feature type="transmembrane region" description="Helical" evidence="7">
    <location>
        <begin position="374"/>
        <end position="392"/>
    </location>
</feature>
<feature type="transmembrane region" description="Helical" evidence="7">
    <location>
        <begin position="336"/>
        <end position="354"/>
    </location>
</feature>
<organism evidence="9 10">
    <name type="scientific">Thioalbus denitrificans</name>
    <dbReference type="NCBI Taxonomy" id="547122"/>
    <lineage>
        <taxon>Bacteria</taxon>
        <taxon>Pseudomonadati</taxon>
        <taxon>Pseudomonadota</taxon>
        <taxon>Gammaproteobacteria</taxon>
        <taxon>Chromatiales</taxon>
        <taxon>Ectothiorhodospiraceae</taxon>
        <taxon>Thioalbus</taxon>
    </lineage>
</organism>
<comment type="subcellular location">
    <subcellularLocation>
        <location evidence="1">Membrane</location>
    </subcellularLocation>
</comment>